<dbReference type="InterPro" id="IPR003231">
    <property type="entry name" value="ACP"/>
</dbReference>
<dbReference type="InterPro" id="IPR036736">
    <property type="entry name" value="ACP-like_sf"/>
</dbReference>
<evidence type="ECO:0000256" key="1">
    <source>
        <dbReference type="ARBA" id="ARBA00022450"/>
    </source>
</evidence>
<reference evidence="4" key="1">
    <citation type="submission" date="2023-08" db="EMBL/GenBank/DDBJ databases">
        <authorList>
            <person name="Nazir A."/>
        </authorList>
    </citation>
    <scope>NUCLEOTIDE SEQUENCE</scope>
</reference>
<dbReference type="SUPFAM" id="SSF47336">
    <property type="entry name" value="ACP-like"/>
    <property type="match status" value="1"/>
</dbReference>
<proteinExistence type="inferred from homology"/>
<evidence type="ECO:0000256" key="2">
    <source>
        <dbReference type="ARBA" id="ARBA00022553"/>
    </source>
</evidence>
<dbReference type="GO" id="GO:0016020">
    <property type="term" value="C:membrane"/>
    <property type="evidence" value="ECO:0007669"/>
    <property type="project" value="GOC"/>
</dbReference>
<sequence length="187" mass="20926">MEAKEVCDKIDNLLVKWLGTQISKIKTEADLRDDLCCDSLDLVEFLLAVEEAFDVDISNEEAEKCKTVGDVYKGILSKLGIIPLSGLGFVLDTGCKPEITKTPSETTKEALMEVKNCTSTSSDIFQQMLTLAKQNNMFIQFDGFAQDENDAIVVTKQGGDTEYVIETQEQFNQLVESFKLLEKFERS</sequence>
<dbReference type="InterPro" id="IPR009081">
    <property type="entry name" value="PP-bd_ACP"/>
</dbReference>
<dbReference type="NCBIfam" id="NF002148">
    <property type="entry name" value="PRK00982.1-2"/>
    <property type="match status" value="1"/>
</dbReference>
<dbReference type="Gene3D" id="1.10.1200.10">
    <property type="entry name" value="ACP-like"/>
    <property type="match status" value="1"/>
</dbReference>
<dbReference type="GO" id="GO:0009245">
    <property type="term" value="P:lipid A biosynthetic process"/>
    <property type="evidence" value="ECO:0007669"/>
    <property type="project" value="TreeGrafter"/>
</dbReference>
<evidence type="ECO:0000259" key="3">
    <source>
        <dbReference type="PROSITE" id="PS50075"/>
    </source>
</evidence>
<dbReference type="PANTHER" id="PTHR20863">
    <property type="entry name" value="ACYL CARRIER PROTEIN"/>
    <property type="match status" value="1"/>
</dbReference>
<protein>
    <recommendedName>
        <fullName evidence="3">Carrier domain-containing protein</fullName>
    </recommendedName>
</protein>
<dbReference type="HAMAP" id="MF_01217">
    <property type="entry name" value="Acyl_carrier"/>
    <property type="match status" value="1"/>
</dbReference>
<organism evidence="4">
    <name type="scientific">Staphylococcus phage vB_VibM_10AMN12</name>
    <dbReference type="NCBI Taxonomy" id="3076785"/>
    <lineage>
        <taxon>Viruses</taxon>
        <taxon>Duplodnaviria</taxon>
        <taxon>Heunggongvirae</taxon>
        <taxon>Uroviricota</taxon>
        <taxon>Caudoviricetes</taxon>
    </lineage>
</organism>
<keyword evidence="1" id="KW-0596">Phosphopantetheine</keyword>
<dbReference type="EMBL" id="OR481006">
    <property type="protein sequence ID" value="WNO47422.1"/>
    <property type="molecule type" value="Genomic_DNA"/>
</dbReference>
<dbReference type="GO" id="GO:0000036">
    <property type="term" value="F:acyl carrier activity"/>
    <property type="evidence" value="ECO:0007669"/>
    <property type="project" value="TreeGrafter"/>
</dbReference>
<dbReference type="PROSITE" id="PS50075">
    <property type="entry name" value="CARRIER"/>
    <property type="match status" value="1"/>
</dbReference>
<feature type="domain" description="Carrier" evidence="3">
    <location>
        <begin position="4"/>
        <end position="79"/>
    </location>
</feature>
<keyword evidence="2" id="KW-0597">Phosphoprotein</keyword>
<accession>A0AA96KSF1</accession>
<evidence type="ECO:0000313" key="4">
    <source>
        <dbReference type="EMBL" id="WNO47422.1"/>
    </source>
</evidence>
<dbReference type="GO" id="GO:0000035">
    <property type="term" value="F:acyl binding"/>
    <property type="evidence" value="ECO:0007669"/>
    <property type="project" value="TreeGrafter"/>
</dbReference>
<dbReference type="Pfam" id="PF00550">
    <property type="entry name" value="PP-binding"/>
    <property type="match status" value="1"/>
</dbReference>
<dbReference type="PANTHER" id="PTHR20863:SF76">
    <property type="entry name" value="CARRIER DOMAIN-CONTAINING PROTEIN"/>
    <property type="match status" value="1"/>
</dbReference>
<name>A0AA96KSF1_9CAUD</name>